<feature type="transmembrane region" description="Helical" evidence="8">
    <location>
        <begin position="88"/>
        <end position="108"/>
    </location>
</feature>
<dbReference type="Pfam" id="PF01040">
    <property type="entry name" value="UbiA"/>
    <property type="match status" value="1"/>
</dbReference>
<keyword evidence="7 8" id="KW-0472">Membrane</keyword>
<feature type="transmembrane region" description="Helical" evidence="8">
    <location>
        <begin position="169"/>
        <end position="191"/>
    </location>
</feature>
<dbReference type="InterPro" id="IPR000537">
    <property type="entry name" value="UbiA_prenyltransferase"/>
</dbReference>
<dbReference type="HAMAP" id="MF_01937">
    <property type="entry name" value="MenA_1"/>
    <property type="match status" value="1"/>
</dbReference>
<evidence type="ECO:0000256" key="5">
    <source>
        <dbReference type="ARBA" id="ARBA00022692"/>
    </source>
</evidence>
<evidence type="ECO:0000256" key="9">
    <source>
        <dbReference type="NCBIfam" id="TIGR00751"/>
    </source>
</evidence>
<comment type="catalytic activity">
    <reaction evidence="8">
        <text>an all-trans-polyprenyl diphosphate + 1,4-dihydroxy-2-naphthoate + H(+) = a 2-demethylmenaquinol + CO2 + diphosphate</text>
        <dbReference type="Rhea" id="RHEA:26478"/>
        <dbReference type="Rhea" id="RHEA-COMP:9563"/>
        <dbReference type="Rhea" id="RHEA-COMP:9564"/>
        <dbReference type="ChEBI" id="CHEBI:11173"/>
        <dbReference type="ChEBI" id="CHEBI:15378"/>
        <dbReference type="ChEBI" id="CHEBI:16526"/>
        <dbReference type="ChEBI" id="CHEBI:33019"/>
        <dbReference type="ChEBI" id="CHEBI:55437"/>
        <dbReference type="ChEBI" id="CHEBI:58914"/>
        <dbReference type="EC" id="2.5.1.74"/>
    </reaction>
</comment>
<comment type="pathway">
    <text evidence="8">Quinol/quinone metabolism; menaquinone biosynthesis; menaquinol from 1,4-dihydroxy-2-naphthoate: step 1/2.</text>
</comment>
<evidence type="ECO:0000313" key="10">
    <source>
        <dbReference type="EMBL" id="GAA3049315.1"/>
    </source>
</evidence>
<dbReference type="EC" id="2.5.1.74" evidence="8 9"/>
<feature type="transmembrane region" description="Helical" evidence="8">
    <location>
        <begin position="39"/>
        <end position="59"/>
    </location>
</feature>
<feature type="transmembrane region" description="Helical" evidence="8">
    <location>
        <begin position="114"/>
        <end position="133"/>
    </location>
</feature>
<evidence type="ECO:0000256" key="6">
    <source>
        <dbReference type="ARBA" id="ARBA00022989"/>
    </source>
</evidence>
<keyword evidence="4 8" id="KW-0808">Transferase</keyword>
<dbReference type="InterPro" id="IPR044878">
    <property type="entry name" value="UbiA_sf"/>
</dbReference>
<evidence type="ECO:0000256" key="1">
    <source>
        <dbReference type="ARBA" id="ARBA00004141"/>
    </source>
</evidence>
<keyword evidence="3 8" id="KW-1003">Cell membrane</keyword>
<proteinExistence type="inferred from homology"/>
<keyword evidence="11" id="KW-1185">Reference proteome</keyword>
<comment type="function">
    <text evidence="8">Conversion of 1,4-dihydroxy-2-naphthoate (DHNA) to demethylmenaquinone (DMK).</text>
</comment>
<dbReference type="InterPro" id="IPR004657">
    <property type="entry name" value="MenA"/>
</dbReference>
<dbReference type="InterPro" id="IPR026046">
    <property type="entry name" value="UBIAD1"/>
</dbReference>
<keyword evidence="2 8" id="KW-0474">Menaquinone biosynthesis</keyword>
<evidence type="ECO:0000256" key="7">
    <source>
        <dbReference type="ARBA" id="ARBA00023136"/>
    </source>
</evidence>
<dbReference type="PANTHER" id="PTHR13929:SF0">
    <property type="entry name" value="UBIA PRENYLTRANSFERASE DOMAIN-CONTAINING PROTEIN 1"/>
    <property type="match status" value="1"/>
</dbReference>
<feature type="transmembrane region" description="Helical" evidence="8">
    <location>
        <begin position="145"/>
        <end position="163"/>
    </location>
</feature>
<dbReference type="NCBIfam" id="NF004751">
    <property type="entry name" value="PRK06080.1-3"/>
    <property type="match status" value="1"/>
</dbReference>
<evidence type="ECO:0000256" key="3">
    <source>
        <dbReference type="ARBA" id="ARBA00022475"/>
    </source>
</evidence>
<dbReference type="NCBIfam" id="TIGR00751">
    <property type="entry name" value="menA"/>
    <property type="match status" value="1"/>
</dbReference>
<feature type="transmembrane region" description="Helical" evidence="8">
    <location>
        <begin position="277"/>
        <end position="299"/>
    </location>
</feature>
<evidence type="ECO:0000256" key="4">
    <source>
        <dbReference type="ARBA" id="ARBA00022679"/>
    </source>
</evidence>
<name>A0ABP6LR59_9ACTN</name>
<organism evidence="10 11">
    <name type="scientific">Gordonia defluvii</name>
    <dbReference type="NCBI Taxonomy" id="283718"/>
    <lineage>
        <taxon>Bacteria</taxon>
        <taxon>Bacillati</taxon>
        <taxon>Actinomycetota</taxon>
        <taxon>Actinomycetes</taxon>
        <taxon>Mycobacteriales</taxon>
        <taxon>Gordoniaceae</taxon>
        <taxon>Gordonia</taxon>
    </lineage>
</organism>
<gene>
    <name evidence="8" type="primary">menA</name>
    <name evidence="10" type="ORF">GCM10010528_30590</name>
</gene>
<keyword evidence="5 8" id="KW-0812">Transmembrane</keyword>
<dbReference type="CDD" id="cd13962">
    <property type="entry name" value="PT_UbiA_UBIAD1"/>
    <property type="match status" value="1"/>
</dbReference>
<evidence type="ECO:0000313" key="11">
    <source>
        <dbReference type="Proteomes" id="UP001501035"/>
    </source>
</evidence>
<dbReference type="PIRSF" id="PIRSF005355">
    <property type="entry name" value="UBIAD1"/>
    <property type="match status" value="1"/>
</dbReference>
<keyword evidence="6 8" id="KW-1133">Transmembrane helix</keyword>
<comment type="similarity">
    <text evidence="8">Belongs to the MenA family. Type 1 subfamily.</text>
</comment>
<dbReference type="EMBL" id="BAAAVS010000060">
    <property type="protein sequence ID" value="GAA3049315.1"/>
    <property type="molecule type" value="Genomic_DNA"/>
</dbReference>
<feature type="transmembrane region" description="Helical" evidence="8">
    <location>
        <begin position="212"/>
        <end position="232"/>
    </location>
</feature>
<dbReference type="Gene3D" id="1.10.357.140">
    <property type="entry name" value="UbiA prenyltransferase"/>
    <property type="match status" value="1"/>
</dbReference>
<dbReference type="RefSeq" id="WP_290706343.1">
    <property type="nucleotide sequence ID" value="NZ_BAAAVS010000060.1"/>
</dbReference>
<dbReference type="PANTHER" id="PTHR13929">
    <property type="entry name" value="1,4-DIHYDROXY-2-NAPHTHOATE OCTAPRENYLTRANSFERASE"/>
    <property type="match status" value="1"/>
</dbReference>
<reference evidence="11" key="1">
    <citation type="journal article" date="2019" name="Int. J. Syst. Evol. Microbiol.">
        <title>The Global Catalogue of Microorganisms (GCM) 10K type strain sequencing project: providing services to taxonomists for standard genome sequencing and annotation.</title>
        <authorList>
            <consortium name="The Broad Institute Genomics Platform"/>
            <consortium name="The Broad Institute Genome Sequencing Center for Infectious Disease"/>
            <person name="Wu L."/>
            <person name="Ma J."/>
        </authorList>
    </citation>
    <scope>NUCLEOTIDE SEQUENCE [LARGE SCALE GENOMIC DNA]</scope>
    <source>
        <strain evidence="11">JCM 14234</strain>
    </source>
</reference>
<evidence type="ECO:0000256" key="8">
    <source>
        <dbReference type="HAMAP-Rule" id="MF_01937"/>
    </source>
</evidence>
<protein>
    <recommendedName>
        <fullName evidence="8 9">1,4-dihydroxy-2-naphthoate octaprenyltransferase</fullName>
        <shortName evidence="8">DHNA-octaprenyltransferase</shortName>
        <ecNumber evidence="8 9">2.5.1.74</ecNumber>
    </recommendedName>
</protein>
<dbReference type="Proteomes" id="UP001501035">
    <property type="component" value="Unassembled WGS sequence"/>
</dbReference>
<comment type="caution">
    <text evidence="10">The sequence shown here is derived from an EMBL/GenBank/DDBJ whole genome shotgun (WGS) entry which is preliminary data.</text>
</comment>
<accession>A0ABP6LR59</accession>
<comment type="subcellular location">
    <subcellularLocation>
        <location evidence="8">Cell membrane</location>
        <topology evidence="8">Multi-pass membrane protein</topology>
    </subcellularLocation>
    <subcellularLocation>
        <location evidence="1">Membrane</location>
        <topology evidence="1">Multi-pass membrane protein</topology>
    </subcellularLocation>
</comment>
<evidence type="ECO:0000256" key="2">
    <source>
        <dbReference type="ARBA" id="ARBA00022428"/>
    </source>
</evidence>
<sequence>MATFAQWINGARPRTLPTALAPVIAGIGAANHVTETPSAARIGGAFVVAIALVIGVNFANDYSDGVRGTDDDRVGPQRLVGSGAASPAAVRAAAVISFLIAAIAGVWLALATHWWLIIIGAVCILAAWFYTGGSRPYGYAGFGEIAVFVFFGLVAVCGTQLVAGGRIDAVGVGIGIAIGSFSAAVLVTNNLRDIDSDADAGKRTLAVRLGDYSTRYLFALLITLPFVTTLVLSLHHPWALTALGLAPFANGLGRSVVGQGSGPEHAPAKGADLVRVLGQTGLIMLGWAIIIAAVFAWGVNGVPHTHGL</sequence>